<accession>N0B7J3</accession>
<dbReference type="HOGENOM" id="CLU_2508227_0_0_5"/>
<reference evidence="1 2" key="1">
    <citation type="journal article" date="2013" name="Genome Announc.">
        <title>Genome sequences for three denitrifying bacterial strains isolated from a uranium- and nitrate-contaminated subsurface environment.</title>
        <authorList>
            <person name="Venkatramanan R."/>
            <person name="Prakash O."/>
            <person name="Woyke T."/>
            <person name="Chain P."/>
            <person name="Goodwin L.A."/>
            <person name="Watson D."/>
            <person name="Brooks S."/>
            <person name="Kostka J.E."/>
            <person name="Green S.J."/>
        </authorList>
    </citation>
    <scope>NUCLEOTIDE SEQUENCE [LARGE SCALE GENOMIC DNA]</scope>
    <source>
        <strain evidence="1 2">1NES1</strain>
    </source>
</reference>
<evidence type="ECO:0000313" key="1">
    <source>
        <dbReference type="EMBL" id="AGK58242.1"/>
    </source>
</evidence>
<dbReference type="STRING" id="670307.HYPDE_32848"/>
<keyword evidence="2" id="KW-1185">Reference proteome</keyword>
<dbReference type="Proteomes" id="UP000005952">
    <property type="component" value="Chromosome"/>
</dbReference>
<gene>
    <name evidence="1" type="ORF">HYPDE_32848</name>
</gene>
<organism evidence="1 2">
    <name type="scientific">Hyphomicrobium denitrificans 1NES1</name>
    <dbReference type="NCBI Taxonomy" id="670307"/>
    <lineage>
        <taxon>Bacteria</taxon>
        <taxon>Pseudomonadati</taxon>
        <taxon>Pseudomonadota</taxon>
        <taxon>Alphaproteobacteria</taxon>
        <taxon>Hyphomicrobiales</taxon>
        <taxon>Hyphomicrobiaceae</taxon>
        <taxon>Hyphomicrobium</taxon>
    </lineage>
</organism>
<dbReference type="EMBL" id="CP005587">
    <property type="protein sequence ID" value="AGK58242.1"/>
    <property type="molecule type" value="Genomic_DNA"/>
</dbReference>
<name>N0B7J3_9HYPH</name>
<dbReference type="AlphaFoldDB" id="N0B7J3"/>
<evidence type="ECO:0000313" key="2">
    <source>
        <dbReference type="Proteomes" id="UP000005952"/>
    </source>
</evidence>
<proteinExistence type="predicted"/>
<sequence length="85" mass="9756">MLFVTLAELLRSCRGSPIMNHVTAEALQQQCERRVMALRRRIDDLKACAAGRPLATIDFVVEVEKTLDGWESYQEALQEEHKRGR</sequence>
<dbReference type="KEGG" id="hdt:HYPDE_32848"/>
<protein>
    <submittedName>
        <fullName evidence="1">Uncharacterized protein</fullName>
    </submittedName>
</protein>